<evidence type="ECO:0000313" key="2">
    <source>
        <dbReference type="Proteomes" id="UP000738376"/>
    </source>
</evidence>
<dbReference type="Proteomes" id="UP000738376">
    <property type="component" value="Unassembled WGS sequence"/>
</dbReference>
<accession>A0ABX1LYA1</accession>
<proteinExistence type="predicted"/>
<dbReference type="InterPro" id="IPR027417">
    <property type="entry name" value="P-loop_NTPase"/>
</dbReference>
<evidence type="ECO:0008006" key="3">
    <source>
        <dbReference type="Google" id="ProtNLM"/>
    </source>
</evidence>
<dbReference type="EMBL" id="JAAVJL010000007">
    <property type="protein sequence ID" value="NMF61159.1"/>
    <property type="molecule type" value="Genomic_DNA"/>
</dbReference>
<sequence>MFKLSEYFQLDRRYARSINLERDLDNPNSVAGYVLTDRSLYALKQILVNSPESGQTQAVTLTGVYGTGKSAFAHFLACLCAGEESVKQKALAIAKTTLTATDFQKLHQNLPEKGCFRAIATAQREPLAHTIIRALDYGASRFWNKSKSKPPIATKLVDLAGNIAFGDKVDSKEALQTIREVIAAVKTDVILIIDELGKNLEYASLHPSESDLYLLQQLAELKPNQENASRSLDLKFYLIGLLHQSFADYGERLASLQRNEWAKIQGRFQDIPFTESPRQMTWLIGKAIAHPNHKSADESADKSIVTQSKKYDALIKHQAKDWCEVLRSQIEDISPELLAAAYPLHPIAALVLPILCTRYAQNDRSLFTFLTSSEPYGLQSYLKEFNFDSDRIPLLKLDRVYDYFIESAGMGLANRPQLQKWVEIQNLVSDASKLDAERVKLLKTVGILNLITSTGGLKASWAMVKWALCDDISDQPDNQSQQAAIDNLIDELLNQKGILHHRKQIDELRIWEGSDFDVQDAIDTHIEQERSPLAKILTSISKLKPVVAQRHSYTTGTTRYFERVYIDADVNWSELHCSHYSFDGMIGYWVSAEPPQSLTSFTSDGKPLIVVMAANLKFLQMAALEYTALQKIQSQTKGLDRVATLEVRHRLIQAKRIFDEDLGKSFEMNQQQNGWGNVCWIEGERIEISRAIDFNSKLSAVCDRVYDKGLTLWNELINRRELSSQMVRALRTLIQAMLDHSDRPQLGLTGNSPEVSIYTSVLNETKIHRQEDESLGFYAPTYPLIQPVWEAIENFCLESLEKPRTIDQLYAILDAPPYGVKRGVIPILLAAVWLHHMDDVSVYKDGTFIPVLGSEHFELLVKHPQRFAVKHFEIVGLRSQVFRELENVLRSPNSNPKSNSKKTSGNLRNTTMLSVVKPLFQFVKKLPAYTTKTTRISPEAQAVVRTLQTAQEPDVLLFQTLPVACGLTAIAPNQEDDGTTAKKFKGKLVQILQEVQTAYDRLLTDCQSLLHDAFAVRRDEAKLREDLRMRASYLTDNCSERLLKRFVLAAADETVDDRQWLESLLMIIADKPAESWTDADVRSFEPKLTDLARRFMNLESLHKEMAASYKAHSGKAHAGAQSFDARRITIARPDGQEVHQLIWLDPKDSDRLEVLVEKILSEESVQGSDRLQQALIAKLAERVLRQS</sequence>
<evidence type="ECO:0000313" key="1">
    <source>
        <dbReference type="EMBL" id="NMF61159.1"/>
    </source>
</evidence>
<dbReference type="SUPFAM" id="SSF52540">
    <property type="entry name" value="P-loop containing nucleoside triphosphate hydrolases"/>
    <property type="match status" value="1"/>
</dbReference>
<protein>
    <recommendedName>
        <fullName evidence="3">ATP-binding protein</fullName>
    </recommendedName>
</protein>
<organism evidence="1 2">
    <name type="scientific">Pseudanabaena yagii GIHE-NHR1</name>
    <dbReference type="NCBI Taxonomy" id="2722753"/>
    <lineage>
        <taxon>Bacteria</taxon>
        <taxon>Bacillati</taxon>
        <taxon>Cyanobacteriota</taxon>
        <taxon>Cyanophyceae</taxon>
        <taxon>Pseudanabaenales</taxon>
        <taxon>Pseudanabaenaceae</taxon>
        <taxon>Pseudanabaena</taxon>
        <taxon>Pseudanabaena yagii</taxon>
    </lineage>
</organism>
<gene>
    <name evidence="1" type="ORF">HC246_24835</name>
</gene>
<comment type="caution">
    <text evidence="1">The sequence shown here is derived from an EMBL/GenBank/DDBJ whole genome shotgun (WGS) entry which is preliminary data.</text>
</comment>
<dbReference type="RefSeq" id="WP_169366105.1">
    <property type="nucleotide sequence ID" value="NZ_JAAVJL010000007.1"/>
</dbReference>
<keyword evidence="2" id="KW-1185">Reference proteome</keyword>
<name>A0ABX1LYA1_9CYAN</name>
<reference evidence="1 2" key="1">
    <citation type="submission" date="2020-03" db="EMBL/GenBank/DDBJ databases">
        <title>Draft Genome Sequence of 2-Methylisoborneol Producing Pseudanabaena yagii Strain GIHE-NHR1 Isolated from North Han River in South Korea.</title>
        <authorList>
            <person name="Jeong J."/>
        </authorList>
    </citation>
    <scope>NUCLEOTIDE SEQUENCE [LARGE SCALE GENOMIC DNA]</scope>
    <source>
        <strain evidence="1 2">GIHE-NHR1</strain>
    </source>
</reference>